<keyword evidence="2" id="KW-1133">Transmembrane helix</keyword>
<comment type="caution">
    <text evidence="3">The sequence shown here is derived from an EMBL/GenBank/DDBJ whole genome shotgun (WGS) entry which is preliminary data.</text>
</comment>
<feature type="compositionally biased region" description="Basic residues" evidence="1">
    <location>
        <begin position="37"/>
        <end position="56"/>
    </location>
</feature>
<evidence type="ECO:0000313" key="3">
    <source>
        <dbReference type="EMBL" id="GAF71735.1"/>
    </source>
</evidence>
<accession>X0T6L9</accession>
<gene>
    <name evidence="3" type="ORF">S01H1_10448</name>
</gene>
<keyword evidence="2" id="KW-0472">Membrane</keyword>
<proteinExistence type="predicted"/>
<sequence length="114" mass="12989">MARKVMTNGGISPYYAAGAVVLAFILGTVLEAKGQRTRKAAKRTTKKARRKVGKVKRAVERKKQEALGYVEGQKRKRRAKKRTALEERKAAIEAELAKLRGNRRKRLTTRSRRR</sequence>
<evidence type="ECO:0000256" key="1">
    <source>
        <dbReference type="SAM" id="MobiDB-lite"/>
    </source>
</evidence>
<protein>
    <submittedName>
        <fullName evidence="3">Uncharacterized protein</fullName>
    </submittedName>
</protein>
<dbReference type="EMBL" id="BARS01005328">
    <property type="protein sequence ID" value="GAF71735.1"/>
    <property type="molecule type" value="Genomic_DNA"/>
</dbReference>
<evidence type="ECO:0000256" key="2">
    <source>
        <dbReference type="SAM" id="Phobius"/>
    </source>
</evidence>
<keyword evidence="2" id="KW-0812">Transmembrane</keyword>
<reference evidence="3" key="1">
    <citation type="journal article" date="2014" name="Front. Microbiol.">
        <title>High frequency of phylogenetically diverse reductive dehalogenase-homologous genes in deep subseafloor sedimentary metagenomes.</title>
        <authorList>
            <person name="Kawai M."/>
            <person name="Futagami T."/>
            <person name="Toyoda A."/>
            <person name="Takaki Y."/>
            <person name="Nishi S."/>
            <person name="Hori S."/>
            <person name="Arai W."/>
            <person name="Tsubouchi T."/>
            <person name="Morono Y."/>
            <person name="Uchiyama I."/>
            <person name="Ito T."/>
            <person name="Fujiyama A."/>
            <person name="Inagaki F."/>
            <person name="Takami H."/>
        </authorList>
    </citation>
    <scope>NUCLEOTIDE SEQUENCE</scope>
    <source>
        <strain evidence="3">Expedition CK06-06</strain>
    </source>
</reference>
<organism evidence="3">
    <name type="scientific">marine sediment metagenome</name>
    <dbReference type="NCBI Taxonomy" id="412755"/>
    <lineage>
        <taxon>unclassified sequences</taxon>
        <taxon>metagenomes</taxon>
        <taxon>ecological metagenomes</taxon>
    </lineage>
</organism>
<dbReference type="AlphaFoldDB" id="X0T6L9"/>
<feature type="transmembrane region" description="Helical" evidence="2">
    <location>
        <begin position="12"/>
        <end position="30"/>
    </location>
</feature>
<name>X0T6L9_9ZZZZ</name>
<feature type="region of interest" description="Disordered" evidence="1">
    <location>
        <begin position="37"/>
        <end position="59"/>
    </location>
</feature>